<organism evidence="1">
    <name type="scientific">Aspergillus niger</name>
    <dbReference type="NCBI Taxonomy" id="5061"/>
    <lineage>
        <taxon>Eukaryota</taxon>
        <taxon>Fungi</taxon>
        <taxon>Dikarya</taxon>
        <taxon>Ascomycota</taxon>
        <taxon>Pezizomycotina</taxon>
        <taxon>Eurotiomycetes</taxon>
        <taxon>Eurotiomycetidae</taxon>
        <taxon>Eurotiales</taxon>
        <taxon>Aspergillaceae</taxon>
        <taxon>Aspergillus</taxon>
        <taxon>Aspergillus subgen. Circumdati</taxon>
    </lineage>
</organism>
<name>A0AAJ8BU90_ASPNG</name>
<dbReference type="KEGG" id="ang:An02g04740"/>
<reference evidence="1" key="1">
    <citation type="submission" date="2025-02" db="EMBL/GenBank/DDBJ databases">
        <authorList>
            <consortium name="NCBI Genome Project"/>
        </authorList>
    </citation>
    <scope>NUCLEOTIDE SEQUENCE</scope>
</reference>
<dbReference type="AlphaFoldDB" id="A0AAJ8BU90"/>
<dbReference type="RefSeq" id="XP_059603389.1">
    <property type="nucleotide sequence ID" value="XM_059746263.1"/>
</dbReference>
<sequence>MTGWFHLLRLNPASDTPDTKMDWHPESIKHGVQAQQAAAMTNDSQKCLFFPTLQCLNLPIPD</sequence>
<accession>A0AAJ8BU90</accession>
<dbReference type="VEuPathDB" id="FungiDB:An02g04740"/>
<gene>
    <name evidence="1" type="ORF">An02g04740</name>
</gene>
<proteinExistence type="predicted"/>
<reference evidence="1" key="2">
    <citation type="submission" date="2025-08" db="UniProtKB">
        <authorList>
            <consortium name="RefSeq"/>
        </authorList>
    </citation>
    <scope>IDENTIFICATION</scope>
</reference>
<protein>
    <submittedName>
        <fullName evidence="1">Uncharacterized protein</fullName>
    </submittedName>
</protein>
<evidence type="ECO:0000313" key="1">
    <source>
        <dbReference type="RefSeq" id="XP_059603389.1"/>
    </source>
</evidence>
<dbReference type="GeneID" id="84590306"/>